<dbReference type="InterPro" id="IPR032675">
    <property type="entry name" value="LRR_dom_sf"/>
</dbReference>
<evidence type="ECO:0008006" key="4">
    <source>
        <dbReference type="Google" id="ProtNLM"/>
    </source>
</evidence>
<dbReference type="Proteomes" id="UP000824469">
    <property type="component" value="Unassembled WGS sequence"/>
</dbReference>
<feature type="non-terminal residue" evidence="2">
    <location>
        <position position="322"/>
    </location>
</feature>
<evidence type="ECO:0000313" key="2">
    <source>
        <dbReference type="EMBL" id="KAH9301584.1"/>
    </source>
</evidence>
<sequence length="322" mass="36520">LDTPKWKCRSLVSLCLGVLGCHLEDIIEELSEVSWIFPPEIKMQLLGIARRRGLLCDTVLVALADSSWELLDISGSEVTDTGMQKVAEMCLSLKAVDIRNIVDPYHLGLFIVFSRCNQLSSWSIGSLLQKCESLETLRWGGTSPSNQAARRCLDFLKPKLNEVEEDSWEDLDSKDITNSPSTLRWLTWPSIDKNSKDYVTKECPRISINPLPSQYRGVPVPREAFPGIVLDALVVEDIDPNTWAIHAVPRLKTLKENADSEPNIIPKSELFRLAFIERDERLATKRAKNMRQHMRRAKRESIKYSSGEKSLFLADLAQKSLR</sequence>
<proteinExistence type="predicted"/>
<dbReference type="SUPFAM" id="SSF52047">
    <property type="entry name" value="RNI-like"/>
    <property type="match status" value="1"/>
</dbReference>
<comment type="caution">
    <text evidence="2">The sequence shown here is derived from an EMBL/GenBank/DDBJ whole genome shotgun (WGS) entry which is preliminary data.</text>
</comment>
<evidence type="ECO:0000256" key="1">
    <source>
        <dbReference type="SAM" id="SignalP"/>
    </source>
</evidence>
<dbReference type="AlphaFoldDB" id="A0AA38FD23"/>
<feature type="non-terminal residue" evidence="2">
    <location>
        <position position="1"/>
    </location>
</feature>
<name>A0AA38FD23_TAXCH</name>
<organism evidence="2 3">
    <name type="scientific">Taxus chinensis</name>
    <name type="common">Chinese yew</name>
    <name type="synonym">Taxus wallichiana var. chinensis</name>
    <dbReference type="NCBI Taxonomy" id="29808"/>
    <lineage>
        <taxon>Eukaryota</taxon>
        <taxon>Viridiplantae</taxon>
        <taxon>Streptophyta</taxon>
        <taxon>Embryophyta</taxon>
        <taxon>Tracheophyta</taxon>
        <taxon>Spermatophyta</taxon>
        <taxon>Pinopsida</taxon>
        <taxon>Pinidae</taxon>
        <taxon>Conifers II</taxon>
        <taxon>Cupressales</taxon>
        <taxon>Taxaceae</taxon>
        <taxon>Taxus</taxon>
    </lineage>
</organism>
<dbReference type="OMA" id="PKTWAVC"/>
<reference evidence="2 3" key="1">
    <citation type="journal article" date="2021" name="Nat. Plants">
        <title>The Taxus genome provides insights into paclitaxel biosynthesis.</title>
        <authorList>
            <person name="Xiong X."/>
            <person name="Gou J."/>
            <person name="Liao Q."/>
            <person name="Li Y."/>
            <person name="Zhou Q."/>
            <person name="Bi G."/>
            <person name="Li C."/>
            <person name="Du R."/>
            <person name="Wang X."/>
            <person name="Sun T."/>
            <person name="Guo L."/>
            <person name="Liang H."/>
            <person name="Lu P."/>
            <person name="Wu Y."/>
            <person name="Zhang Z."/>
            <person name="Ro D.K."/>
            <person name="Shang Y."/>
            <person name="Huang S."/>
            <person name="Yan J."/>
        </authorList>
    </citation>
    <scope>NUCLEOTIDE SEQUENCE [LARGE SCALE GENOMIC DNA]</scope>
    <source>
        <strain evidence="2">Ta-2019</strain>
    </source>
</reference>
<keyword evidence="1" id="KW-0732">Signal</keyword>
<protein>
    <recommendedName>
        <fullName evidence="4">RNI-like superfamily protein</fullName>
    </recommendedName>
</protein>
<dbReference type="Gene3D" id="3.80.10.10">
    <property type="entry name" value="Ribonuclease Inhibitor"/>
    <property type="match status" value="1"/>
</dbReference>
<keyword evidence="3" id="KW-1185">Reference proteome</keyword>
<accession>A0AA38FD23</accession>
<feature type="signal peptide" evidence="1">
    <location>
        <begin position="1"/>
        <end position="23"/>
    </location>
</feature>
<feature type="chain" id="PRO_5041400480" description="RNI-like superfamily protein" evidence="1">
    <location>
        <begin position="24"/>
        <end position="322"/>
    </location>
</feature>
<evidence type="ECO:0000313" key="3">
    <source>
        <dbReference type="Proteomes" id="UP000824469"/>
    </source>
</evidence>
<dbReference type="EMBL" id="JAHRHJ020000009">
    <property type="protein sequence ID" value="KAH9301584.1"/>
    <property type="molecule type" value="Genomic_DNA"/>
</dbReference>
<gene>
    <name evidence="2" type="ORF">KI387_013167</name>
</gene>